<gene>
    <name evidence="2" type="ORF">PS943_04374</name>
</gene>
<accession>A0A5E7WMH5</accession>
<dbReference type="Proteomes" id="UP000325645">
    <property type="component" value="Unassembled WGS sequence"/>
</dbReference>
<sequence length="138" mass="16206">MDTDLKTLWKRERKRREALWTLERLRPGAEEAKPLLALLDDIDRQDRENPSGDAGSMSIDELREHVPESPFTGSDGYPFVLVFDQHIPQPWCTRFEAASALSERLSEGSYASDWRRFLRGWVREMEHLALHRERLKND</sequence>
<evidence type="ECO:0000256" key="1">
    <source>
        <dbReference type="SAM" id="MobiDB-lite"/>
    </source>
</evidence>
<dbReference type="AlphaFoldDB" id="A0A5E7WMH5"/>
<evidence type="ECO:0000313" key="2">
    <source>
        <dbReference type="EMBL" id="VVQ35495.1"/>
    </source>
</evidence>
<name>A0A5E7WMH5_PSEFL</name>
<feature type="compositionally biased region" description="Basic and acidic residues" evidence="1">
    <location>
        <begin position="41"/>
        <end position="50"/>
    </location>
</feature>
<protein>
    <submittedName>
        <fullName evidence="2">Uncharacterized protein</fullName>
    </submittedName>
</protein>
<reference evidence="2 3" key="1">
    <citation type="submission" date="2019-09" db="EMBL/GenBank/DDBJ databases">
        <authorList>
            <person name="Chandra G."/>
            <person name="Truman W A."/>
        </authorList>
    </citation>
    <scope>NUCLEOTIDE SEQUENCE [LARGE SCALE GENOMIC DNA]</scope>
    <source>
        <strain evidence="2">PS943</strain>
    </source>
</reference>
<evidence type="ECO:0000313" key="3">
    <source>
        <dbReference type="Proteomes" id="UP000325645"/>
    </source>
</evidence>
<proteinExistence type="predicted"/>
<feature type="region of interest" description="Disordered" evidence="1">
    <location>
        <begin position="41"/>
        <end position="60"/>
    </location>
</feature>
<dbReference type="RefSeq" id="WP_150658061.1">
    <property type="nucleotide sequence ID" value="NZ_CABVJH010000008.1"/>
</dbReference>
<organism evidence="2 3">
    <name type="scientific">Pseudomonas fluorescens</name>
    <dbReference type="NCBI Taxonomy" id="294"/>
    <lineage>
        <taxon>Bacteria</taxon>
        <taxon>Pseudomonadati</taxon>
        <taxon>Pseudomonadota</taxon>
        <taxon>Gammaproteobacteria</taxon>
        <taxon>Pseudomonadales</taxon>
        <taxon>Pseudomonadaceae</taxon>
        <taxon>Pseudomonas</taxon>
    </lineage>
</organism>
<dbReference type="EMBL" id="CABVJH010000008">
    <property type="protein sequence ID" value="VVQ35495.1"/>
    <property type="molecule type" value="Genomic_DNA"/>
</dbReference>